<proteinExistence type="predicted"/>
<dbReference type="Proteomes" id="UP000032414">
    <property type="component" value="Chromosome I"/>
</dbReference>
<gene>
    <name evidence="1" type="primary">migA</name>
    <name evidence="1" type="ORF">LMI_2528</name>
    <name evidence="2" type="ORF">SAMN02982997_01166</name>
</gene>
<dbReference type="HOGENOM" id="CLU_2620847_0_0_6"/>
<evidence type="ECO:0000313" key="4">
    <source>
        <dbReference type="Proteomes" id="UP000182998"/>
    </source>
</evidence>
<accession>A0A098GII3</accession>
<dbReference type="KEGG" id="tmc:LMI_2528"/>
<dbReference type="AlphaFoldDB" id="A0A098GII3"/>
<reference evidence="1" key="2">
    <citation type="submission" date="2014-09" db="EMBL/GenBank/DDBJ databases">
        <authorList>
            <person name="GOMEZ-VALERO Laura"/>
        </authorList>
    </citation>
    <scope>NUCLEOTIDE SEQUENCE</scope>
    <source>
        <strain evidence="1">ATCC33218</strain>
    </source>
</reference>
<dbReference type="STRING" id="451.B6N58_03570"/>
<keyword evidence="4" id="KW-1185">Reference proteome</keyword>
<reference evidence="3" key="1">
    <citation type="submission" date="2014-09" db="EMBL/GenBank/DDBJ databases">
        <authorList>
            <person name="Gomez-Valero L."/>
        </authorList>
    </citation>
    <scope>NUCLEOTIDE SEQUENCE [LARGE SCALE GENOMIC DNA]</scope>
    <source>
        <strain evidence="3">ATCC33218</strain>
    </source>
</reference>
<dbReference type="EMBL" id="LN614830">
    <property type="protein sequence ID" value="CEG61790.1"/>
    <property type="molecule type" value="Genomic_DNA"/>
</dbReference>
<dbReference type="EMBL" id="FMVN01000005">
    <property type="protein sequence ID" value="SCY23584.1"/>
    <property type="molecule type" value="Genomic_DNA"/>
</dbReference>
<dbReference type="Proteomes" id="UP000182998">
    <property type="component" value="Unassembled WGS sequence"/>
</dbReference>
<reference evidence="2 4" key="3">
    <citation type="submission" date="2016-10" db="EMBL/GenBank/DDBJ databases">
        <authorList>
            <person name="Varghese N."/>
            <person name="Submissions S."/>
        </authorList>
    </citation>
    <scope>NUCLEOTIDE SEQUENCE [LARGE SCALE GENOMIC DNA]</scope>
    <source>
        <strain evidence="2 4">ATCC 33218</strain>
    </source>
</reference>
<dbReference type="PATRIC" id="fig|451.8.peg.2730"/>
<name>A0A098GII3_LEGMI</name>
<evidence type="ECO:0000313" key="1">
    <source>
        <dbReference type="EMBL" id="CEG61790.1"/>
    </source>
</evidence>
<evidence type="ECO:0000313" key="2">
    <source>
        <dbReference type="EMBL" id="SCY23584.1"/>
    </source>
</evidence>
<sequence length="78" mass="8980">MTSVPFRFYNLGQNLLFRALQHRSFSAYGDAQKVGRLTQSREFLASSDCFNQTKCKKSESLASLKLILRKYLLMLVVN</sequence>
<organism evidence="1 3">
    <name type="scientific">Legionella micdadei</name>
    <name type="common">Tatlockia micdadei</name>
    <dbReference type="NCBI Taxonomy" id="451"/>
    <lineage>
        <taxon>Bacteria</taxon>
        <taxon>Pseudomonadati</taxon>
        <taxon>Pseudomonadota</taxon>
        <taxon>Gammaproteobacteria</taxon>
        <taxon>Legionellales</taxon>
        <taxon>Legionellaceae</taxon>
        <taxon>Legionella</taxon>
    </lineage>
</organism>
<evidence type="ECO:0000313" key="3">
    <source>
        <dbReference type="Proteomes" id="UP000032414"/>
    </source>
</evidence>
<protein>
    <submittedName>
        <fullName evidence="1">Component of the Dot/Icm secretion system</fullName>
    </submittedName>
</protein>